<comment type="subcellular location">
    <subcellularLocation>
        <location evidence="2">Cytoplasm</location>
        <location evidence="2">Cytosol</location>
    </subcellularLocation>
    <subcellularLocation>
        <location evidence="1">Membrane</location>
        <topology evidence="1">Peripheral membrane protein</topology>
        <orientation evidence="1">Cytoplasmic side</orientation>
    </subcellularLocation>
</comment>
<organism evidence="6 7">
    <name type="scientific">Dendrobium nobile</name>
    <name type="common">Orchid</name>
    <dbReference type="NCBI Taxonomy" id="94219"/>
    <lineage>
        <taxon>Eukaryota</taxon>
        <taxon>Viridiplantae</taxon>
        <taxon>Streptophyta</taxon>
        <taxon>Embryophyta</taxon>
        <taxon>Tracheophyta</taxon>
        <taxon>Spermatophyta</taxon>
        <taxon>Magnoliopsida</taxon>
        <taxon>Liliopsida</taxon>
        <taxon>Asparagales</taxon>
        <taxon>Orchidaceae</taxon>
        <taxon>Epidendroideae</taxon>
        <taxon>Malaxideae</taxon>
        <taxon>Dendrobiinae</taxon>
        <taxon>Dendrobium</taxon>
    </lineage>
</organism>
<comment type="caution">
    <text evidence="6">The sequence shown here is derived from an EMBL/GenBank/DDBJ whole genome shotgun (WGS) entry which is preliminary data.</text>
</comment>
<accession>A0A8T3AXP1</accession>
<dbReference type="SMART" id="SM00222">
    <property type="entry name" value="Sec7"/>
    <property type="match status" value="1"/>
</dbReference>
<dbReference type="PANTHER" id="PTHR10663:SF322">
    <property type="entry name" value="ARF GUANINE-NUCLEOTIDE EXCHANGE FACTOR GNL2"/>
    <property type="match status" value="1"/>
</dbReference>
<dbReference type="InterPro" id="IPR016024">
    <property type="entry name" value="ARM-type_fold"/>
</dbReference>
<proteinExistence type="predicted"/>
<evidence type="ECO:0000313" key="7">
    <source>
        <dbReference type="Proteomes" id="UP000829196"/>
    </source>
</evidence>
<dbReference type="SMR" id="A0A8T3AXP1"/>
<evidence type="ECO:0000313" key="6">
    <source>
        <dbReference type="EMBL" id="KAI0498905.1"/>
    </source>
</evidence>
<evidence type="ECO:0000259" key="5">
    <source>
        <dbReference type="PROSITE" id="PS50190"/>
    </source>
</evidence>
<dbReference type="SUPFAM" id="SSF48425">
    <property type="entry name" value="Sec7 domain"/>
    <property type="match status" value="1"/>
</dbReference>
<dbReference type="SUPFAM" id="SSF48371">
    <property type="entry name" value="ARM repeat"/>
    <property type="match status" value="1"/>
</dbReference>
<dbReference type="InterPro" id="IPR032691">
    <property type="entry name" value="Mon2/Sec7/BIG1-like_HUS"/>
</dbReference>
<name>A0A8T3AXP1_DENNO</name>
<dbReference type="FunFam" id="1.10.1000.11:FF:000002">
    <property type="entry name" value="Cytohesin 1"/>
    <property type="match status" value="1"/>
</dbReference>
<dbReference type="Gene3D" id="1.10.1000.11">
    <property type="entry name" value="Arf Nucleotide-binding Site Opener,domain 2"/>
    <property type="match status" value="1"/>
</dbReference>
<dbReference type="GO" id="GO:0016020">
    <property type="term" value="C:membrane"/>
    <property type="evidence" value="ECO:0007669"/>
    <property type="project" value="UniProtKB-SubCell"/>
</dbReference>
<dbReference type="GO" id="GO:0005085">
    <property type="term" value="F:guanyl-nucleotide exchange factor activity"/>
    <property type="evidence" value="ECO:0007669"/>
    <property type="project" value="UniProtKB-KW"/>
</dbReference>
<sequence length="1409" mass="158694">MRAKRTAHPMAGATNDGDTGGHQPPPCSGHRRLCEQGISCTLNTEVGMMLAVIRQPPDPTISPTLSGAPETDSYNSHHVQSLLSLRSIIFHPLRGSWHSLDPMVYLSPFLDIIQSEDVTAAATSASLYAVLKIIRLDIFSEITPGAREAIHAVVVAITNCRLELTDPASEDSILMHIHQVLTAVMHSNASVLLTDHAICTIVSSSFQIVQQSADRSDLLQRTARHAMHDLIEGIYSRLSNMRYSDGGPVDSGSEAEKNALHVSYTAQCMIDIFSFLCSLANVEEPVDPETADASSDEEFQLFVLVLINTVVELGGDSINHHPGLLHIIQDDLFHHLIHYSTRSGQRILSITCNIVFSLYHFLRGSLRLQLEAFFIYVLLKIAKGSYGSQLQEVAVEGITSFCRQPNFIMEIYVNYDCDPIRHNVFEEIVKLLCKTAYPMSNPISSMQLQAFEALITIIHNIADGIKIHHALSRDAYAIDDSIFKPFWLERCDMHKDPDSWVEFVRMRKLKKKKIMMAANHYNRNEKKGMAFLNICRLVPSPPDAKSIAYFFRYTPRLDKIKIGDYLGEPNDFNIKVLREFAQTFEFDGVILDTALRIFLETFRLPGESQKIQRILEAFSERFYDQQTSGIFASKDAVFILCYSLIMLNTDHHNPQVKKKMTEDEFIRNNRAINGGVDLPREYLSELFLSISTNAITLFDSSSAIISEMNSNLWANLMKQTRTVEPFILCDYKHKLCREVFNTISGLSVATICVIFEQTDDENVLQECIEGLFSIARIARYSLEDILDELLFSLCKYTTLLNPYATAEEIVFSFSNEVKPRMATLAIFTIANKFGESIRGAWRNMVDCLLKLNRLKLLPPTLLETCRSATEADIDNDGGRHSKSESGSGVIYPPSYLGSDRRNISGLVGRFTELLSLEAGADSMLNAAGDMENNLKIIQQCRIDSIFKDSAGLPQESLQHLIRALVFAAAGKGQKFSTSVEEEETVGFCWDLIFIIITANLHRLSAFWMQFNECLALVSQVPQFSPCPFVEKAMVALLRVVILILSSEPPRLQDRQSEEMVFKSINLTWKLDKDILDACNDSVTEATMKILSKYARNVQTTLGWKTLFHLLSVTGRHPENFDRGVETLIGLMTEADHITRSNYAYCIEAAFGFAALKISPVEKSSQILNLMAGSVKWIIQWQKSSFYETGSSNMHNSSSSTEEGINKASSVQGNSFAATNLFMKLAEALRKTSLVRREEIRNQAVEALGWCFLEVADELEWTAGSYASSFNLVIFAMVDDLHEKMVEYSRREGMEREMRSMEGTLKMALEQMVEVYLCFMVRLAAGPGFRTFWLGLLRRMDTCMKASLGEEGLPSPVMQEVVPKLLKRMILEMKEKQVLVESDESDLWEVTNIQIQWIAPSVKEELFPDD</sequence>
<dbReference type="InterPro" id="IPR000904">
    <property type="entry name" value="Sec7_dom"/>
</dbReference>
<reference evidence="6" key="1">
    <citation type="journal article" date="2022" name="Front. Genet.">
        <title>Chromosome-Scale Assembly of the Dendrobium nobile Genome Provides Insights Into the Molecular Mechanism of the Biosynthesis of the Medicinal Active Ingredient of Dendrobium.</title>
        <authorList>
            <person name="Xu Q."/>
            <person name="Niu S.-C."/>
            <person name="Li K.-L."/>
            <person name="Zheng P.-J."/>
            <person name="Zhang X.-J."/>
            <person name="Jia Y."/>
            <person name="Liu Y."/>
            <person name="Niu Y.-X."/>
            <person name="Yu L.-H."/>
            <person name="Chen D.-F."/>
            <person name="Zhang G.-Q."/>
        </authorList>
    </citation>
    <scope>NUCLEOTIDE SEQUENCE</scope>
    <source>
        <tissue evidence="6">Leaf</tissue>
    </source>
</reference>
<dbReference type="EMBL" id="JAGYWB010000014">
    <property type="protein sequence ID" value="KAI0498905.1"/>
    <property type="molecule type" value="Genomic_DNA"/>
</dbReference>
<dbReference type="Pfam" id="PF12783">
    <property type="entry name" value="Sec7-like_HUS"/>
    <property type="match status" value="1"/>
</dbReference>
<evidence type="ECO:0000256" key="4">
    <source>
        <dbReference type="SAM" id="MobiDB-lite"/>
    </source>
</evidence>
<dbReference type="GO" id="GO:0032012">
    <property type="term" value="P:regulation of ARF protein signal transduction"/>
    <property type="evidence" value="ECO:0007669"/>
    <property type="project" value="InterPro"/>
</dbReference>
<dbReference type="InterPro" id="IPR023394">
    <property type="entry name" value="Sec7_C_sf"/>
</dbReference>
<gene>
    <name evidence="6" type="ORF">KFK09_019803</name>
</gene>
<keyword evidence="3" id="KW-0344">Guanine-nucleotide releasing factor</keyword>
<evidence type="ECO:0000256" key="1">
    <source>
        <dbReference type="ARBA" id="ARBA00004287"/>
    </source>
</evidence>
<feature type="region of interest" description="Disordered" evidence="4">
    <location>
        <begin position="1"/>
        <end position="30"/>
    </location>
</feature>
<dbReference type="OrthoDB" id="430364at2759"/>
<dbReference type="Gene3D" id="1.10.220.20">
    <property type="match status" value="1"/>
</dbReference>
<dbReference type="GO" id="GO:0005829">
    <property type="term" value="C:cytosol"/>
    <property type="evidence" value="ECO:0007669"/>
    <property type="project" value="UniProtKB-SubCell"/>
</dbReference>
<dbReference type="PANTHER" id="PTHR10663">
    <property type="entry name" value="GUANYL-NUCLEOTIDE EXCHANGE FACTOR"/>
    <property type="match status" value="1"/>
</dbReference>
<feature type="domain" description="SEC7" evidence="5">
    <location>
        <begin position="508"/>
        <end position="693"/>
    </location>
</feature>
<dbReference type="Pfam" id="PF01369">
    <property type="entry name" value="Sec7"/>
    <property type="match status" value="1"/>
</dbReference>
<evidence type="ECO:0000256" key="2">
    <source>
        <dbReference type="ARBA" id="ARBA00004514"/>
    </source>
</evidence>
<dbReference type="CDD" id="cd00171">
    <property type="entry name" value="Sec7"/>
    <property type="match status" value="1"/>
</dbReference>
<dbReference type="Proteomes" id="UP000829196">
    <property type="component" value="Unassembled WGS sequence"/>
</dbReference>
<dbReference type="PROSITE" id="PS50190">
    <property type="entry name" value="SEC7"/>
    <property type="match status" value="1"/>
</dbReference>
<evidence type="ECO:0000256" key="3">
    <source>
        <dbReference type="ARBA" id="ARBA00022658"/>
    </source>
</evidence>
<dbReference type="InterPro" id="IPR035999">
    <property type="entry name" value="Sec7_dom_sf"/>
</dbReference>
<keyword evidence="7" id="KW-1185">Reference proteome</keyword>
<protein>
    <recommendedName>
        <fullName evidence="5">SEC7 domain-containing protein</fullName>
    </recommendedName>
</protein>